<dbReference type="EMBL" id="AJVK01016602">
    <property type="status" value="NOT_ANNOTATED_CDS"/>
    <property type="molecule type" value="Genomic_DNA"/>
</dbReference>
<dbReference type="VEuPathDB" id="VectorBase:PPAI009375"/>
<evidence type="ECO:0000259" key="1">
    <source>
        <dbReference type="Pfam" id="PF01590"/>
    </source>
</evidence>
<sequence>MPAEQGGADSGTRSGVPLPLQLPAPDTQVSYDAEYARMEAWLDENPEFTQDYFIRKATRQVVDAWLVNHATPGAEMSSPTYNSGACSSRGGSGATTPVRLMTHTCIMYIFSMLLLFGRKISAHEFERGGLLKPIVNTIDGTPTFLSVGSQNEGAAGSTALVAGVSGGAGGWGRPQRLSRNELKLLDEKELIFELVRYRREVNEMCPMMWVQVKDICNELDVRSLCHKILQNVSILLNADRGSLFLVQGRTSACQNGPKKCLVSKLFDVCPRSTLEEMEQQEEVRVAWGTGIAGHVAESGEPVNIPDAYQVDHSIDFMYK</sequence>
<reference evidence="2" key="1">
    <citation type="submission" date="2022-08" db="UniProtKB">
        <authorList>
            <consortium name="EnsemblMetazoa"/>
        </authorList>
    </citation>
    <scope>IDENTIFICATION</scope>
    <source>
        <strain evidence="2">Israel</strain>
    </source>
</reference>
<dbReference type="EnsemblMetazoa" id="PPAI009375-RA">
    <property type="protein sequence ID" value="PPAI009375-PA"/>
    <property type="gene ID" value="PPAI009375"/>
</dbReference>
<accession>A0A1B0DLY5</accession>
<proteinExistence type="predicted"/>
<dbReference type="Proteomes" id="UP000092462">
    <property type="component" value="Unassembled WGS sequence"/>
</dbReference>
<dbReference type="SUPFAM" id="SSF55781">
    <property type="entry name" value="GAF domain-like"/>
    <property type="match status" value="1"/>
</dbReference>
<dbReference type="EMBL" id="AJVK01016603">
    <property type="status" value="NOT_ANNOTATED_CDS"/>
    <property type="molecule type" value="Genomic_DNA"/>
</dbReference>
<evidence type="ECO:0000313" key="3">
    <source>
        <dbReference type="Proteomes" id="UP000092462"/>
    </source>
</evidence>
<keyword evidence="3" id="KW-1185">Reference proteome</keyword>
<dbReference type="InterPro" id="IPR003018">
    <property type="entry name" value="GAF"/>
</dbReference>
<protein>
    <recommendedName>
        <fullName evidence="1">GAF domain-containing protein</fullName>
    </recommendedName>
</protein>
<feature type="domain" description="GAF" evidence="1">
    <location>
        <begin position="220"/>
        <end position="313"/>
    </location>
</feature>
<dbReference type="VEuPathDB" id="VectorBase:PPAPM1_006873"/>
<organism evidence="2 3">
    <name type="scientific">Phlebotomus papatasi</name>
    <name type="common">Sandfly</name>
    <dbReference type="NCBI Taxonomy" id="29031"/>
    <lineage>
        <taxon>Eukaryota</taxon>
        <taxon>Metazoa</taxon>
        <taxon>Ecdysozoa</taxon>
        <taxon>Arthropoda</taxon>
        <taxon>Hexapoda</taxon>
        <taxon>Insecta</taxon>
        <taxon>Pterygota</taxon>
        <taxon>Neoptera</taxon>
        <taxon>Endopterygota</taxon>
        <taxon>Diptera</taxon>
        <taxon>Nematocera</taxon>
        <taxon>Psychodoidea</taxon>
        <taxon>Psychodidae</taxon>
        <taxon>Phlebotomus</taxon>
        <taxon>Phlebotomus</taxon>
    </lineage>
</organism>
<dbReference type="Pfam" id="PF01590">
    <property type="entry name" value="GAF"/>
    <property type="match status" value="1"/>
</dbReference>
<evidence type="ECO:0000313" key="2">
    <source>
        <dbReference type="EnsemblMetazoa" id="PPAI009375-PA"/>
    </source>
</evidence>
<dbReference type="Gene3D" id="3.30.450.40">
    <property type="match status" value="2"/>
</dbReference>
<dbReference type="AlphaFoldDB" id="A0A1B0DLY5"/>
<name>A0A1B0DLY5_PHLPP</name>
<dbReference type="InterPro" id="IPR029016">
    <property type="entry name" value="GAF-like_dom_sf"/>
</dbReference>